<protein>
    <submittedName>
        <fullName evidence="2">Uncharacterized protein</fullName>
    </submittedName>
</protein>
<organism evidence="2 3">
    <name type="scientific">Rubus argutus</name>
    <name type="common">Southern blackberry</name>
    <dbReference type="NCBI Taxonomy" id="59490"/>
    <lineage>
        <taxon>Eukaryota</taxon>
        <taxon>Viridiplantae</taxon>
        <taxon>Streptophyta</taxon>
        <taxon>Embryophyta</taxon>
        <taxon>Tracheophyta</taxon>
        <taxon>Spermatophyta</taxon>
        <taxon>Magnoliopsida</taxon>
        <taxon>eudicotyledons</taxon>
        <taxon>Gunneridae</taxon>
        <taxon>Pentapetalae</taxon>
        <taxon>rosids</taxon>
        <taxon>fabids</taxon>
        <taxon>Rosales</taxon>
        <taxon>Rosaceae</taxon>
        <taxon>Rosoideae</taxon>
        <taxon>Rosoideae incertae sedis</taxon>
        <taxon>Rubus</taxon>
    </lineage>
</organism>
<comment type="caution">
    <text evidence="2">The sequence shown here is derived from an EMBL/GenBank/DDBJ whole genome shotgun (WGS) entry which is preliminary data.</text>
</comment>
<dbReference type="AlphaFoldDB" id="A0AAW1WEH1"/>
<sequence length="151" mass="16651">MGPEKHNRVCGYGVGVNWSDIPGIVTENTGITQKIQALKDVYEAQREEYEKREAEMTKQLKEAVKREKALQANYVALNSKMDAIQGQVGANSLGQILAACGIDSMESLDFGRILNLLKKPENSQHTSQTNVQLTLECQDAGNEHNGRLCST</sequence>
<keyword evidence="1" id="KW-0175">Coiled coil</keyword>
<accession>A0AAW1WEH1</accession>
<proteinExistence type="predicted"/>
<evidence type="ECO:0000256" key="1">
    <source>
        <dbReference type="SAM" id="Coils"/>
    </source>
</evidence>
<gene>
    <name evidence="2" type="ORF">M0R45_031601</name>
</gene>
<feature type="coiled-coil region" evidence="1">
    <location>
        <begin position="32"/>
        <end position="80"/>
    </location>
</feature>
<keyword evidence="3" id="KW-1185">Reference proteome</keyword>
<evidence type="ECO:0000313" key="3">
    <source>
        <dbReference type="Proteomes" id="UP001457282"/>
    </source>
</evidence>
<dbReference type="EMBL" id="JBEDUW010000006">
    <property type="protein sequence ID" value="KAK9923169.1"/>
    <property type="molecule type" value="Genomic_DNA"/>
</dbReference>
<evidence type="ECO:0000313" key="2">
    <source>
        <dbReference type="EMBL" id="KAK9923169.1"/>
    </source>
</evidence>
<dbReference type="Proteomes" id="UP001457282">
    <property type="component" value="Unassembled WGS sequence"/>
</dbReference>
<reference evidence="2 3" key="1">
    <citation type="journal article" date="2023" name="G3 (Bethesda)">
        <title>A chromosome-length genome assembly and annotation of blackberry (Rubus argutus, cv. 'Hillquist').</title>
        <authorList>
            <person name="Bruna T."/>
            <person name="Aryal R."/>
            <person name="Dudchenko O."/>
            <person name="Sargent D.J."/>
            <person name="Mead D."/>
            <person name="Buti M."/>
            <person name="Cavallini A."/>
            <person name="Hytonen T."/>
            <person name="Andres J."/>
            <person name="Pham M."/>
            <person name="Weisz D."/>
            <person name="Mascagni F."/>
            <person name="Usai G."/>
            <person name="Natali L."/>
            <person name="Bassil N."/>
            <person name="Fernandez G.E."/>
            <person name="Lomsadze A."/>
            <person name="Armour M."/>
            <person name="Olukolu B."/>
            <person name="Poorten T."/>
            <person name="Britton C."/>
            <person name="Davik J."/>
            <person name="Ashrafi H."/>
            <person name="Aiden E.L."/>
            <person name="Borodovsky M."/>
            <person name="Worthington M."/>
        </authorList>
    </citation>
    <scope>NUCLEOTIDE SEQUENCE [LARGE SCALE GENOMIC DNA]</scope>
    <source>
        <strain evidence="2">PI 553951</strain>
    </source>
</reference>
<name>A0AAW1WEH1_RUBAR</name>